<name>A0A066WRC2_TILAU</name>
<dbReference type="PROSITE" id="PS51883">
    <property type="entry name" value="OBG"/>
    <property type="match status" value="1"/>
</dbReference>
<protein>
    <submittedName>
        <fullName evidence="6">p-loop containing nucleoside triphosphate hydrolase protein</fullName>
    </submittedName>
</protein>
<dbReference type="InterPro" id="IPR045086">
    <property type="entry name" value="OBG_GTPase"/>
</dbReference>
<dbReference type="InterPro" id="IPR036726">
    <property type="entry name" value="GTP1_OBG_dom_sf"/>
</dbReference>
<dbReference type="Gene3D" id="3.40.50.300">
    <property type="entry name" value="P-loop containing nucleotide triphosphate hydrolases"/>
    <property type="match status" value="1"/>
</dbReference>
<feature type="domain" description="Obg" evidence="5">
    <location>
        <begin position="35"/>
        <end position="539"/>
    </location>
</feature>
<feature type="compositionally biased region" description="Basic residues" evidence="3">
    <location>
        <begin position="22"/>
        <end position="31"/>
    </location>
</feature>
<dbReference type="PANTHER" id="PTHR11702:SF31">
    <property type="entry name" value="MITOCHONDRIAL RIBOSOME-ASSOCIATED GTPASE 2"/>
    <property type="match status" value="1"/>
</dbReference>
<dbReference type="Proteomes" id="UP000027361">
    <property type="component" value="Unassembled WGS sequence"/>
</dbReference>
<dbReference type="AlphaFoldDB" id="A0A066WRC2"/>
<dbReference type="Pfam" id="PF01926">
    <property type="entry name" value="MMR_HSR1"/>
    <property type="match status" value="1"/>
</dbReference>
<feature type="compositionally biased region" description="Basic and acidic residues" evidence="3">
    <location>
        <begin position="197"/>
        <end position="209"/>
    </location>
</feature>
<dbReference type="GO" id="GO:0003924">
    <property type="term" value="F:GTPase activity"/>
    <property type="evidence" value="ECO:0007669"/>
    <property type="project" value="InterPro"/>
</dbReference>
<evidence type="ECO:0000259" key="4">
    <source>
        <dbReference type="PROSITE" id="PS51710"/>
    </source>
</evidence>
<feature type="region of interest" description="Disordered" evidence="3">
    <location>
        <begin position="1"/>
        <end position="31"/>
    </location>
</feature>
<organism evidence="6 7">
    <name type="scientific">Tilletiaria anomala (strain ATCC 24038 / CBS 436.72 / UBC 951)</name>
    <dbReference type="NCBI Taxonomy" id="1037660"/>
    <lineage>
        <taxon>Eukaryota</taxon>
        <taxon>Fungi</taxon>
        <taxon>Dikarya</taxon>
        <taxon>Basidiomycota</taxon>
        <taxon>Ustilaginomycotina</taxon>
        <taxon>Exobasidiomycetes</taxon>
        <taxon>Georgefischeriales</taxon>
        <taxon>Tilletiariaceae</taxon>
        <taxon>Tilletiaria</taxon>
    </lineage>
</organism>
<dbReference type="HOGENOM" id="CLU_011747_2_6_1"/>
<feature type="compositionally biased region" description="Low complexity" evidence="3">
    <location>
        <begin position="1"/>
        <end position="13"/>
    </location>
</feature>
<dbReference type="FunCoup" id="A0A066WRC2">
    <property type="interactions" value="316"/>
</dbReference>
<dbReference type="GO" id="GO:0005525">
    <property type="term" value="F:GTP binding"/>
    <property type="evidence" value="ECO:0007669"/>
    <property type="project" value="UniProtKB-KW"/>
</dbReference>
<evidence type="ECO:0000259" key="5">
    <source>
        <dbReference type="PROSITE" id="PS51883"/>
    </source>
</evidence>
<dbReference type="Pfam" id="PF01018">
    <property type="entry name" value="GTP1_OBG"/>
    <property type="match status" value="2"/>
</dbReference>
<dbReference type="InterPro" id="IPR006169">
    <property type="entry name" value="GTP1_OBG_dom"/>
</dbReference>
<proteinExistence type="predicted"/>
<keyword evidence="6" id="KW-0378">Hydrolase</keyword>
<dbReference type="InterPro" id="IPR031167">
    <property type="entry name" value="G_OBG"/>
</dbReference>
<comment type="caution">
    <text evidence="6">The sequence shown here is derived from an EMBL/GenBank/DDBJ whole genome shotgun (WGS) entry which is preliminary data.</text>
</comment>
<dbReference type="EMBL" id="JMSN01000003">
    <property type="protein sequence ID" value="KDN53205.1"/>
    <property type="molecule type" value="Genomic_DNA"/>
</dbReference>
<dbReference type="GO" id="GO:0005739">
    <property type="term" value="C:mitochondrion"/>
    <property type="evidence" value="ECO:0007669"/>
    <property type="project" value="TreeGrafter"/>
</dbReference>
<gene>
    <name evidence="6" type="ORF">K437DRAFT_253218</name>
</gene>
<dbReference type="STRING" id="1037660.A0A066WRC2"/>
<accession>A0A066WRC2</accession>
<reference evidence="6 7" key="1">
    <citation type="submission" date="2014-05" db="EMBL/GenBank/DDBJ databases">
        <title>Draft genome sequence of a rare smut relative, Tilletiaria anomala UBC 951.</title>
        <authorList>
            <consortium name="DOE Joint Genome Institute"/>
            <person name="Toome M."/>
            <person name="Kuo A."/>
            <person name="Henrissat B."/>
            <person name="Lipzen A."/>
            <person name="Tritt A."/>
            <person name="Yoshinaga Y."/>
            <person name="Zane M."/>
            <person name="Barry K."/>
            <person name="Grigoriev I.V."/>
            <person name="Spatafora J.W."/>
            <person name="Aimea M.C."/>
        </authorList>
    </citation>
    <scope>NUCLEOTIDE SEQUENCE [LARGE SCALE GENOMIC DNA]</scope>
    <source>
        <strain evidence="6 7">UBC 951</strain>
    </source>
</reference>
<evidence type="ECO:0000256" key="3">
    <source>
        <dbReference type="SAM" id="MobiDB-lite"/>
    </source>
</evidence>
<feature type="domain" description="OBG-type G" evidence="4">
    <location>
        <begin position="540"/>
        <end position="824"/>
    </location>
</feature>
<dbReference type="GeneID" id="25263505"/>
<dbReference type="RefSeq" id="XP_013246044.1">
    <property type="nucleotide sequence ID" value="XM_013390590.1"/>
</dbReference>
<dbReference type="GO" id="GO:0042254">
    <property type="term" value="P:ribosome biogenesis"/>
    <property type="evidence" value="ECO:0007669"/>
    <property type="project" value="UniProtKB-UniRule"/>
</dbReference>
<feature type="compositionally biased region" description="Basic and acidic residues" evidence="3">
    <location>
        <begin position="216"/>
        <end position="234"/>
    </location>
</feature>
<evidence type="ECO:0000256" key="2">
    <source>
        <dbReference type="ARBA" id="ARBA00023134"/>
    </source>
</evidence>
<sequence length="850" mass="92128">MHSSAFSRSVHSSHAQDPNSKAQRKAAWKRNQKAPTFIDRLTLLVSSGRGGDGCVSFAREKYKQYGPPSGGHGGDGGDVWLVVDEELSSLARVGGGGAGSAVDTQHAPISGTWAKPVAAGEQLGSSTATLGSMLRAKDAENGQGSFLSGKKAADRIVRVPVGTIVKVKFLQPSYLAKASAKQREHHRHSTRNSISASKREGLQLSSKEDDAIDGTKASDEADHEVHETNSRDGHISSSEDDSGETGTMRALYEDELIARSIRMTPRRYRPSMPLALLAPSAPKSSTQVAFTAGKQDGKYGGSINHCEIEYERALEFNPMHELEDEYELRVQSEQLSAGSACGFGREQEHHLERRAHCDTLWRHYPRGNVHVEEGELEEYSSKRFREAEARIGAALTRRREKRLKEFLASVDVFERQKVDRHMEKEKVWKEADPDMAGLKVQAREQDEEYEGWDYILDLDKPTLHPSQLMGNSKFLPSSHSSLSSSAPSSALAAPILLARGGSGGSGNPYFLSTSNRSPKFATRGSAGEVVLLHLALKSAGDVGMVGLPNAGKSTLLQALTGADGRNGTGKVGGWAFTTLSPAMGVMRLGRSGRVIGTGTDVIKETEKRARDGSAITAEADATDATILDNAAASNSIPFDHPIALQEEDSIEEEVYRLKIADLPGLIRGASQNIGLGHAFLQHVERCSILVFVIDLAGGLSASGKPKDAEGDDPIETLETLFNELEAYQPGLSARAQLVIANKADLLGSSTASAEAALPATKEAARASLARLRTYVNTRMYALQREAAKHAGVQPPTEPMQVIPVAAKYRMNVNAVAQRLAEMYRQVRTRPLQQEQERQRKSDANERTDWK</sequence>
<dbReference type="SUPFAM" id="SSF52540">
    <property type="entry name" value="P-loop containing nucleoside triphosphate hydrolases"/>
    <property type="match status" value="1"/>
</dbReference>
<keyword evidence="7" id="KW-1185">Reference proteome</keyword>
<dbReference type="InterPro" id="IPR006073">
    <property type="entry name" value="GTP-bd"/>
</dbReference>
<evidence type="ECO:0000256" key="1">
    <source>
        <dbReference type="ARBA" id="ARBA00022741"/>
    </source>
</evidence>
<feature type="region of interest" description="Disordered" evidence="3">
    <location>
        <begin position="178"/>
        <end position="246"/>
    </location>
</feature>
<dbReference type="InterPro" id="IPR027417">
    <property type="entry name" value="P-loop_NTPase"/>
</dbReference>
<evidence type="ECO:0000313" key="7">
    <source>
        <dbReference type="Proteomes" id="UP000027361"/>
    </source>
</evidence>
<dbReference type="OrthoDB" id="347018at2759"/>
<dbReference type="SUPFAM" id="SSF82051">
    <property type="entry name" value="Obg GTP-binding protein N-terminal domain"/>
    <property type="match status" value="2"/>
</dbReference>
<dbReference type="PANTHER" id="PTHR11702">
    <property type="entry name" value="DEVELOPMENTALLY REGULATED GTP-BINDING PROTEIN-RELATED"/>
    <property type="match status" value="1"/>
</dbReference>
<keyword evidence="2" id="KW-0342">GTP-binding</keyword>
<dbReference type="InParanoid" id="A0A066WRC2"/>
<dbReference type="Gene3D" id="2.70.210.12">
    <property type="entry name" value="GTP1/OBG domain"/>
    <property type="match status" value="2"/>
</dbReference>
<keyword evidence="1" id="KW-0547">Nucleotide-binding</keyword>
<feature type="compositionally biased region" description="Basic and acidic residues" evidence="3">
    <location>
        <begin position="834"/>
        <end position="850"/>
    </location>
</feature>
<dbReference type="PROSITE" id="PS51710">
    <property type="entry name" value="G_OBG"/>
    <property type="match status" value="1"/>
</dbReference>
<evidence type="ECO:0000313" key="6">
    <source>
        <dbReference type="EMBL" id="KDN53205.1"/>
    </source>
</evidence>
<feature type="region of interest" description="Disordered" evidence="3">
    <location>
        <begin position="827"/>
        <end position="850"/>
    </location>
</feature>